<comment type="caution">
    <text evidence="1">The sequence shown here is derived from an EMBL/GenBank/DDBJ whole genome shotgun (WGS) entry which is preliminary data.</text>
</comment>
<protein>
    <submittedName>
        <fullName evidence="1">Uncharacterized protein</fullName>
    </submittedName>
</protein>
<dbReference type="AlphaFoldDB" id="A0A843WHY7"/>
<dbReference type="EMBL" id="NMUH01004363">
    <property type="protein sequence ID" value="MQM09389.1"/>
    <property type="molecule type" value="Genomic_DNA"/>
</dbReference>
<evidence type="ECO:0000313" key="2">
    <source>
        <dbReference type="Proteomes" id="UP000652761"/>
    </source>
</evidence>
<accession>A0A843WHY7</accession>
<dbReference type="Proteomes" id="UP000652761">
    <property type="component" value="Unassembled WGS sequence"/>
</dbReference>
<organism evidence="1 2">
    <name type="scientific">Colocasia esculenta</name>
    <name type="common">Wild taro</name>
    <name type="synonym">Arum esculentum</name>
    <dbReference type="NCBI Taxonomy" id="4460"/>
    <lineage>
        <taxon>Eukaryota</taxon>
        <taxon>Viridiplantae</taxon>
        <taxon>Streptophyta</taxon>
        <taxon>Embryophyta</taxon>
        <taxon>Tracheophyta</taxon>
        <taxon>Spermatophyta</taxon>
        <taxon>Magnoliopsida</taxon>
        <taxon>Liliopsida</taxon>
        <taxon>Araceae</taxon>
        <taxon>Aroideae</taxon>
        <taxon>Colocasieae</taxon>
        <taxon>Colocasia</taxon>
    </lineage>
</organism>
<proteinExistence type="predicted"/>
<reference evidence="1" key="1">
    <citation type="submission" date="2017-07" db="EMBL/GenBank/DDBJ databases">
        <title>Taro Niue Genome Assembly and Annotation.</title>
        <authorList>
            <person name="Atibalentja N."/>
            <person name="Keating K."/>
            <person name="Fields C.J."/>
        </authorList>
    </citation>
    <scope>NUCLEOTIDE SEQUENCE</scope>
    <source>
        <strain evidence="1">Niue_2</strain>
        <tissue evidence="1">Leaf</tissue>
    </source>
</reference>
<sequence>MGSLDYSSNPFGSSDPWVATRISGSLAEVREVGSLQLVSESGSTEICNELITIVVPKKGVQLPYKVRMRAVGGLQLLLCRVLGECGRSGFSLDCYVLISAVAVLPQGLSCASGTLCVPVVRLVCVIFRSQCALVDRGLMSAVGVWLVVLLV</sequence>
<gene>
    <name evidence="1" type="ORF">Taro_042258</name>
</gene>
<name>A0A843WHY7_COLES</name>
<keyword evidence="2" id="KW-1185">Reference proteome</keyword>
<evidence type="ECO:0000313" key="1">
    <source>
        <dbReference type="EMBL" id="MQM09389.1"/>
    </source>
</evidence>